<proteinExistence type="predicted"/>
<evidence type="ECO:0000313" key="2">
    <source>
        <dbReference type="Proteomes" id="UP001465119"/>
    </source>
</evidence>
<dbReference type="EMBL" id="JBBMEN010000005">
    <property type="protein sequence ID" value="MEQ2385426.1"/>
    <property type="molecule type" value="Genomic_DNA"/>
</dbReference>
<dbReference type="GeneID" id="69513123"/>
<organism evidence="1 2">
    <name type="scientific">Faecalibacterium intestinale</name>
    <dbReference type="NCBI Taxonomy" id="3133155"/>
    <lineage>
        <taxon>Bacteria</taxon>
        <taxon>Bacillati</taxon>
        <taxon>Bacillota</taxon>
        <taxon>Clostridia</taxon>
        <taxon>Eubacteriales</taxon>
        <taxon>Oscillospiraceae</taxon>
        <taxon>Faecalibacterium</taxon>
    </lineage>
</organism>
<evidence type="ECO:0000313" key="1">
    <source>
        <dbReference type="EMBL" id="MEQ2385426.1"/>
    </source>
</evidence>
<protein>
    <submittedName>
        <fullName evidence="1">PD-(D/E)XK nuclease family transposase</fullName>
    </submittedName>
</protein>
<keyword evidence="2" id="KW-1185">Reference proteome</keyword>
<dbReference type="RefSeq" id="WP_173702814.1">
    <property type="nucleotide sequence ID" value="NZ_JBBMEN010000005.1"/>
</dbReference>
<dbReference type="Pfam" id="PF12784">
    <property type="entry name" value="PDDEXK_2"/>
    <property type="match status" value="1"/>
</dbReference>
<accession>A0ABV1C1G3</accession>
<gene>
    <name evidence="1" type="ORF">WMO20_05685</name>
</gene>
<dbReference type="Proteomes" id="UP001465119">
    <property type="component" value="Unassembled WGS sequence"/>
</dbReference>
<sequence>MNKCRDLDFERKHEEDLQRLRGFRLLDDDFMSKVFEDIKCAEFLLQIILNRDDLKVKKSNSQYSVKNLQGKSVRLDILAVDRENRVYNIEIQRNDKGAGVKRARYNSGIIDANVTEPGEQYEYLNETYVIFITENDVLKRGLPIYHIDRMIKETGESFGDESHIIYVNSQIKNETALGKLMHDFSCTSAKDMYYEVLANRVQYFKEDEKGVAVMCKVMEDMRNEAARENSLETARSLLLIGKLTYEEIAQATKLTVDEVKELDERRSA</sequence>
<reference evidence="1 2" key="1">
    <citation type="submission" date="2024-03" db="EMBL/GenBank/DDBJ databases">
        <title>Human intestinal bacterial collection.</title>
        <authorList>
            <person name="Pauvert C."/>
            <person name="Hitch T.C.A."/>
            <person name="Clavel T."/>
        </authorList>
    </citation>
    <scope>NUCLEOTIDE SEQUENCE [LARGE SCALE GENOMIC DNA]</scope>
    <source>
        <strain evidence="1 2">CLA-AA-H281</strain>
    </source>
</reference>
<comment type="caution">
    <text evidence="1">The sequence shown here is derived from an EMBL/GenBank/DDBJ whole genome shotgun (WGS) entry which is preliminary data.</text>
</comment>
<name>A0ABV1C1G3_9FIRM</name>